<evidence type="ECO:0000313" key="2">
    <source>
        <dbReference type="Proteomes" id="UP001164539"/>
    </source>
</evidence>
<dbReference type="EMBL" id="CM051401">
    <property type="protein sequence ID" value="KAJ4713507.1"/>
    <property type="molecule type" value="Genomic_DNA"/>
</dbReference>
<protein>
    <submittedName>
        <fullName evidence="1">RWP-RK domain-containing protein</fullName>
    </submittedName>
</protein>
<reference evidence="1 2" key="1">
    <citation type="journal article" date="2023" name="Science">
        <title>Complex scaffold remodeling in plant triterpene biosynthesis.</title>
        <authorList>
            <person name="De La Pena R."/>
            <person name="Hodgson H."/>
            <person name="Liu J.C."/>
            <person name="Stephenson M.J."/>
            <person name="Martin A.C."/>
            <person name="Owen C."/>
            <person name="Harkess A."/>
            <person name="Leebens-Mack J."/>
            <person name="Jimenez L.E."/>
            <person name="Osbourn A."/>
            <person name="Sattely E.S."/>
        </authorList>
    </citation>
    <scope>NUCLEOTIDE SEQUENCE [LARGE SCALE GENOMIC DNA]</scope>
    <source>
        <strain evidence="2">cv. JPN11</strain>
        <tissue evidence="1">Leaf</tissue>
    </source>
</reference>
<dbReference type="Proteomes" id="UP001164539">
    <property type="component" value="Chromosome 8"/>
</dbReference>
<evidence type="ECO:0000313" key="1">
    <source>
        <dbReference type="EMBL" id="KAJ4713507.1"/>
    </source>
</evidence>
<accession>A0ACC1XRG3</accession>
<organism evidence="1 2">
    <name type="scientific">Melia azedarach</name>
    <name type="common">Chinaberry tree</name>
    <dbReference type="NCBI Taxonomy" id="155640"/>
    <lineage>
        <taxon>Eukaryota</taxon>
        <taxon>Viridiplantae</taxon>
        <taxon>Streptophyta</taxon>
        <taxon>Embryophyta</taxon>
        <taxon>Tracheophyta</taxon>
        <taxon>Spermatophyta</taxon>
        <taxon>Magnoliopsida</taxon>
        <taxon>eudicotyledons</taxon>
        <taxon>Gunneridae</taxon>
        <taxon>Pentapetalae</taxon>
        <taxon>rosids</taxon>
        <taxon>malvids</taxon>
        <taxon>Sapindales</taxon>
        <taxon>Meliaceae</taxon>
        <taxon>Melia</taxon>
    </lineage>
</organism>
<comment type="caution">
    <text evidence="1">The sequence shown here is derived from an EMBL/GenBank/DDBJ whole genome shotgun (WGS) entry which is preliminary data.</text>
</comment>
<keyword evidence="2" id="KW-1185">Reference proteome</keyword>
<gene>
    <name evidence="1" type="ORF">OWV82_015592</name>
</gene>
<sequence length="277" mass="32055">MESYPDDPYAFLDIVPSPGFIEGEREIHTVFLVLFLFGLFLKRVLGYFPNKGDISDNYVNGACLLNELNPVFESEKQAIVLRSTNGETSEESREEKVRACRKDKSANSSSKTLSKGTISQYFYMTIAEAAKQLNVGLTVLKKRCRELGIQRWPHRKLTSLQTLIKNLHEMEMEEGEGERSEKVKDEIERLEKEMKMIEEKPNIEMKEKTKRLRQSCFKANYKKRRLMGMVDIAADQSQCSSSNIGNYYHELWNEVDDEQMKSVFFDSSSSINTMFFV</sequence>
<proteinExistence type="predicted"/>
<name>A0ACC1XRG3_MELAZ</name>